<evidence type="ECO:0000313" key="2">
    <source>
        <dbReference type="EMBL" id="NEA86393.1"/>
    </source>
</evidence>
<dbReference type="AlphaFoldDB" id="A0A6G3QSB7"/>
<dbReference type="RefSeq" id="WP_164338570.1">
    <property type="nucleotide sequence ID" value="NZ_JAAGMD010000272.1"/>
</dbReference>
<evidence type="ECO:0000259" key="1">
    <source>
        <dbReference type="SMART" id="SM00943"/>
    </source>
</evidence>
<dbReference type="InterPro" id="IPR015330">
    <property type="entry name" value="DNA_primase/pol_bifunc_N"/>
</dbReference>
<feature type="domain" description="DNA primase/polymerase bifunctional N-terminal" evidence="1">
    <location>
        <begin position="25"/>
        <end position="206"/>
    </location>
</feature>
<organism evidence="2">
    <name type="scientific">Streptomyces sp. SID14436</name>
    <dbReference type="NCBI Taxonomy" id="2706070"/>
    <lineage>
        <taxon>Bacteria</taxon>
        <taxon>Bacillati</taxon>
        <taxon>Actinomycetota</taxon>
        <taxon>Actinomycetes</taxon>
        <taxon>Kitasatosporales</taxon>
        <taxon>Streptomycetaceae</taxon>
        <taxon>Streptomyces</taxon>
    </lineage>
</organism>
<dbReference type="Pfam" id="PF09250">
    <property type="entry name" value="Prim-Pol"/>
    <property type="match status" value="1"/>
</dbReference>
<reference evidence="2" key="1">
    <citation type="submission" date="2020-01" db="EMBL/GenBank/DDBJ databases">
        <title>Insect and environment-associated Actinomycetes.</title>
        <authorList>
            <person name="Currrie C."/>
            <person name="Chevrette M."/>
            <person name="Carlson C."/>
            <person name="Stubbendieck R."/>
            <person name="Wendt-Pienkowski E."/>
        </authorList>
    </citation>
    <scope>NUCLEOTIDE SEQUENCE</scope>
    <source>
        <strain evidence="2">SID14436</strain>
    </source>
</reference>
<protein>
    <submittedName>
        <fullName evidence="2">Bifunctional DNA primase/polymerase</fullName>
    </submittedName>
</protein>
<proteinExistence type="predicted"/>
<gene>
    <name evidence="2" type="ORF">G3I53_10145</name>
</gene>
<dbReference type="SMART" id="SM00943">
    <property type="entry name" value="Prim-Pol"/>
    <property type="match status" value="1"/>
</dbReference>
<sequence>MEETIPGTEAAQIPKQRGESLLDTAVRYAEERHWDVFPGTWLEPVGGVQRCSCGDAACPAPGAHPDGPDWADRATGSATAARRMWQERPTASVLLPTGRTFDAISVPETAGFLALARMERMELTLGPVTLTPHRRMEFFVLPGAAAKVPELVRTLGWPPASLDLTVLGEGAWVAAPPTRFGSRGAVQWACRPTPANRWLPDAEELISPLAYACGRDRQGAGQAGGASARP</sequence>
<accession>A0A6G3QSB7</accession>
<comment type="caution">
    <text evidence="2">The sequence shown here is derived from an EMBL/GenBank/DDBJ whole genome shotgun (WGS) entry which is preliminary data.</text>
</comment>
<name>A0A6G3QSB7_9ACTN</name>
<dbReference type="EMBL" id="JAAGMD010000272">
    <property type="protein sequence ID" value="NEA86393.1"/>
    <property type="molecule type" value="Genomic_DNA"/>
</dbReference>